<evidence type="ECO:0000313" key="2">
    <source>
        <dbReference type="EMBL" id="MBL1108854.1"/>
    </source>
</evidence>
<sequence length="497" mass="53759">MAHHPANGIPPRLLMWQRVREYAVPPSMIEIATARRAVGDWAGACAAARIDVDFDLRAVRDRHGSDVTNHLRTDLRRLTPDLLRWHMPRILPDGRLRPGLTIALAHYRSSGGTPLQLVVRTPPVRADAGQRMSLALWQGPGDDAAAHHPHPHPDRRFRLDLHRHLWDRERSGELARRCGADATPALASSARSLVAGRPVLPGPAPGAAAHDASWAVENWAAEAELLLRAEGRPRGAFTVRLGARNRAVLELVAPDDSHAPSLRPPRETLPQQEIAALPVLPEAAARIPPDLELLRAGLVPAGRLHPLVAAALARFAAAPAAGPAPEPGDPHRVECRGEVHRIALRDGVLTAIDHDPVELRREDLLVALGGPALPCLRAIDLVHRSPEALPAVRERLCHGDITGALTVVEGLLGPGAVLRDGPLRVVLESAAARRLDHGLFRAGLVAEHPAADAGEDRNASGTGYPEVDHRPRLDRRAPAAMHRKQTSRARPRTGLHR</sequence>
<evidence type="ECO:0000313" key="3">
    <source>
        <dbReference type="Proteomes" id="UP000621386"/>
    </source>
</evidence>
<keyword evidence="3" id="KW-1185">Reference proteome</keyword>
<reference evidence="2 3" key="1">
    <citation type="submission" date="2021-01" db="EMBL/GenBank/DDBJ databases">
        <title>WGS of actinomycetes isolated from Thailand.</title>
        <authorList>
            <person name="Thawai C."/>
        </authorList>
    </citation>
    <scope>NUCLEOTIDE SEQUENCE [LARGE SCALE GENOMIC DNA]</scope>
    <source>
        <strain evidence="2 3">CH5-8</strain>
    </source>
</reference>
<name>A0ABS1P9B5_9ACTN</name>
<comment type="caution">
    <text evidence="2">The sequence shown here is derived from an EMBL/GenBank/DDBJ whole genome shotgun (WGS) entry which is preliminary data.</text>
</comment>
<dbReference type="Proteomes" id="UP000621386">
    <property type="component" value="Unassembled WGS sequence"/>
</dbReference>
<accession>A0ABS1P9B5</accession>
<organism evidence="2 3">
    <name type="scientific">Streptomyces musisoli</name>
    <dbReference type="NCBI Taxonomy" id="2802280"/>
    <lineage>
        <taxon>Bacteria</taxon>
        <taxon>Bacillati</taxon>
        <taxon>Actinomycetota</taxon>
        <taxon>Actinomycetes</taxon>
        <taxon>Kitasatosporales</taxon>
        <taxon>Streptomycetaceae</taxon>
        <taxon>Streptomyces</taxon>
    </lineage>
</organism>
<dbReference type="EMBL" id="JAERRH010000015">
    <property type="protein sequence ID" value="MBL1108854.1"/>
    <property type="molecule type" value="Genomic_DNA"/>
</dbReference>
<feature type="compositionally biased region" description="Basic and acidic residues" evidence="1">
    <location>
        <begin position="466"/>
        <end position="477"/>
    </location>
</feature>
<protein>
    <submittedName>
        <fullName evidence="2">Uncharacterized protein</fullName>
    </submittedName>
</protein>
<feature type="compositionally biased region" description="Basic residues" evidence="1">
    <location>
        <begin position="481"/>
        <end position="497"/>
    </location>
</feature>
<gene>
    <name evidence="2" type="ORF">JK361_30445</name>
</gene>
<dbReference type="RefSeq" id="WP_201824262.1">
    <property type="nucleotide sequence ID" value="NZ_JAERRH010000015.1"/>
</dbReference>
<feature type="region of interest" description="Disordered" evidence="1">
    <location>
        <begin position="451"/>
        <end position="497"/>
    </location>
</feature>
<proteinExistence type="predicted"/>
<evidence type="ECO:0000256" key="1">
    <source>
        <dbReference type="SAM" id="MobiDB-lite"/>
    </source>
</evidence>